<evidence type="ECO:0008006" key="4">
    <source>
        <dbReference type="Google" id="ProtNLM"/>
    </source>
</evidence>
<evidence type="ECO:0000256" key="1">
    <source>
        <dbReference type="PROSITE-ProRule" id="PRU00339"/>
    </source>
</evidence>
<dbReference type="Gene3D" id="1.25.40.10">
    <property type="entry name" value="Tetratricopeptide repeat domain"/>
    <property type="match status" value="1"/>
</dbReference>
<dbReference type="SMART" id="SM00028">
    <property type="entry name" value="TPR"/>
    <property type="match status" value="2"/>
</dbReference>
<dbReference type="AlphaFoldDB" id="A0A0C1FJV5"/>
<dbReference type="RefSeq" id="WP_039477171.1">
    <property type="nucleotide sequence ID" value="NZ_JSYN01000016.1"/>
</dbReference>
<feature type="repeat" description="TPR" evidence="1">
    <location>
        <begin position="209"/>
        <end position="242"/>
    </location>
</feature>
<name>A0A0C1FJV5_9SPHI</name>
<protein>
    <recommendedName>
        <fullName evidence="4">Tetratricopeptide repeat protein</fullName>
    </recommendedName>
</protein>
<dbReference type="InterPro" id="IPR019734">
    <property type="entry name" value="TPR_rpt"/>
</dbReference>
<keyword evidence="3" id="KW-1185">Reference proteome</keyword>
<dbReference type="OrthoDB" id="1490552at2"/>
<gene>
    <name evidence="2" type="ORF">OC25_14215</name>
</gene>
<proteinExistence type="predicted"/>
<dbReference type="Pfam" id="PF13432">
    <property type="entry name" value="TPR_16"/>
    <property type="match status" value="1"/>
</dbReference>
<dbReference type="Proteomes" id="UP000031246">
    <property type="component" value="Unassembled WGS sequence"/>
</dbReference>
<dbReference type="SUPFAM" id="SSF48452">
    <property type="entry name" value="TPR-like"/>
    <property type="match status" value="1"/>
</dbReference>
<evidence type="ECO:0000313" key="3">
    <source>
        <dbReference type="Proteomes" id="UP000031246"/>
    </source>
</evidence>
<evidence type="ECO:0000313" key="2">
    <source>
        <dbReference type="EMBL" id="KIA93182.1"/>
    </source>
</evidence>
<keyword evidence="1" id="KW-0802">TPR repeat</keyword>
<sequence length="292" mass="31065">MSSSIRSKQTIIIGAIVLLVAFLFTRDIKGLVKPTEENGKMPASGQMAGAETPSASMALNIETSSTAAKNVINKNLATDITALENSYKGAKGAEKVALAKQLAQKWDDVEQITPSALYLEIVAQGEPSSKTWLAAGNQFIKAFESTQDSLAQPALLQKANLSYKNALEKDSTNIEAKTGLGVTIVNGLGAPMQGIAMLLEVVAKDPKNVKANMNLGLFSIKSGQFDKAIPRFNTVIAAAPTPEAYFYLGTALENLGRNKEAVDAYLASKKLAANPTLSSFIDKKVAELKNKN</sequence>
<dbReference type="PROSITE" id="PS50005">
    <property type="entry name" value="TPR"/>
    <property type="match status" value="1"/>
</dbReference>
<accession>A0A0C1FJV5</accession>
<dbReference type="InterPro" id="IPR011990">
    <property type="entry name" value="TPR-like_helical_dom_sf"/>
</dbReference>
<reference evidence="2 3" key="1">
    <citation type="submission" date="2014-10" db="EMBL/GenBank/DDBJ databases">
        <title>Pedobacter Kyungheensis.</title>
        <authorList>
            <person name="Anderson B.M."/>
            <person name="Newman J.D."/>
        </authorList>
    </citation>
    <scope>NUCLEOTIDE SEQUENCE [LARGE SCALE GENOMIC DNA]</scope>
    <source>
        <strain evidence="2 3">KACC 16221</strain>
    </source>
</reference>
<comment type="caution">
    <text evidence="2">The sequence shown here is derived from an EMBL/GenBank/DDBJ whole genome shotgun (WGS) entry which is preliminary data.</text>
</comment>
<dbReference type="EMBL" id="JSYN01000016">
    <property type="protein sequence ID" value="KIA93182.1"/>
    <property type="molecule type" value="Genomic_DNA"/>
</dbReference>
<organism evidence="2 3">
    <name type="scientific">Pedobacter kyungheensis</name>
    <dbReference type="NCBI Taxonomy" id="1069985"/>
    <lineage>
        <taxon>Bacteria</taxon>
        <taxon>Pseudomonadati</taxon>
        <taxon>Bacteroidota</taxon>
        <taxon>Sphingobacteriia</taxon>
        <taxon>Sphingobacteriales</taxon>
        <taxon>Sphingobacteriaceae</taxon>
        <taxon>Pedobacter</taxon>
    </lineage>
</organism>